<sequence>MAIMRGVCEHTEGKHLTVNAFNAALRLQRAFDGKFVDDIPAFAVLGARVEVPDLEALRGARRFTGTVGPTTLALTFDGDTRLSGSLVPALDREYSVEGEGYWRPVF</sequence>
<evidence type="ECO:0000313" key="1">
    <source>
        <dbReference type="EMBL" id="RDI63726.1"/>
    </source>
</evidence>
<comment type="caution">
    <text evidence="1">The sequence shown here is derived from an EMBL/GenBank/DDBJ whole genome shotgun (WGS) entry which is preliminary data.</text>
</comment>
<name>A0A370HZ04_9NOCA</name>
<dbReference type="Proteomes" id="UP000254869">
    <property type="component" value="Unassembled WGS sequence"/>
</dbReference>
<reference evidence="1 2" key="1">
    <citation type="submission" date="2018-07" db="EMBL/GenBank/DDBJ databases">
        <title>Genomic Encyclopedia of Type Strains, Phase IV (KMG-IV): sequencing the most valuable type-strain genomes for metagenomic binning, comparative biology and taxonomic classification.</title>
        <authorList>
            <person name="Goeker M."/>
        </authorList>
    </citation>
    <scope>NUCLEOTIDE SEQUENCE [LARGE SCALE GENOMIC DNA]</scope>
    <source>
        <strain evidence="1 2">DSM 44290</strain>
    </source>
</reference>
<accession>A0A370HZ04</accession>
<proteinExistence type="predicted"/>
<protein>
    <submittedName>
        <fullName evidence="1">Uncharacterized protein</fullName>
    </submittedName>
</protein>
<dbReference type="EMBL" id="QQBC01000009">
    <property type="protein sequence ID" value="RDI63726.1"/>
    <property type="molecule type" value="Genomic_DNA"/>
</dbReference>
<evidence type="ECO:0000313" key="2">
    <source>
        <dbReference type="Proteomes" id="UP000254869"/>
    </source>
</evidence>
<keyword evidence="2" id="KW-1185">Reference proteome</keyword>
<gene>
    <name evidence="1" type="ORF">DFR76_10962</name>
</gene>
<dbReference type="AlphaFoldDB" id="A0A370HZ04"/>
<organism evidence="1 2">
    <name type="scientific">Nocardia pseudobrasiliensis</name>
    <dbReference type="NCBI Taxonomy" id="45979"/>
    <lineage>
        <taxon>Bacteria</taxon>
        <taxon>Bacillati</taxon>
        <taxon>Actinomycetota</taxon>
        <taxon>Actinomycetes</taxon>
        <taxon>Mycobacteriales</taxon>
        <taxon>Nocardiaceae</taxon>
        <taxon>Nocardia</taxon>
    </lineage>
</organism>